<dbReference type="EMBL" id="CP053452">
    <property type="protein sequence ID" value="QJW93664.1"/>
    <property type="molecule type" value="Genomic_DNA"/>
</dbReference>
<dbReference type="RefSeq" id="WP_171469819.1">
    <property type="nucleotide sequence ID" value="NZ_CP053452.2"/>
</dbReference>
<dbReference type="AlphaFoldDB" id="A0A6M5YJC9"/>
<dbReference type="KEGG" id="ftj:FTUN_1172"/>
<gene>
    <name evidence="1" type="ORF">FTUN_1172</name>
</gene>
<name>A0A6M5YJC9_9BACT</name>
<accession>A0A6M5YJC9</accession>
<protein>
    <submittedName>
        <fullName evidence="1">Uncharacterized protein</fullName>
    </submittedName>
</protein>
<sequence length="52" mass="5892">MREAYDTITCKMKMSADDAIASTRGPFARFVRADWGRKEPRSARRATLLGTK</sequence>
<proteinExistence type="predicted"/>
<evidence type="ECO:0000313" key="2">
    <source>
        <dbReference type="Proteomes" id="UP000503447"/>
    </source>
</evidence>
<evidence type="ECO:0000313" key="1">
    <source>
        <dbReference type="EMBL" id="QJW93664.1"/>
    </source>
</evidence>
<reference evidence="2" key="1">
    <citation type="submission" date="2020-05" db="EMBL/GenBank/DDBJ databases">
        <title>Frigoriglobus tundricola gen. nov., sp. nov., a psychrotolerant cellulolytic planctomycete of the family Gemmataceae with two divergent copies of 16S rRNA gene.</title>
        <authorList>
            <person name="Kulichevskaya I.S."/>
            <person name="Ivanova A.A."/>
            <person name="Naumoff D.G."/>
            <person name="Beletsky A.V."/>
            <person name="Rijpstra W.I.C."/>
            <person name="Sinninghe Damste J.S."/>
            <person name="Mardanov A.V."/>
            <person name="Ravin N.V."/>
            <person name="Dedysh S.N."/>
        </authorList>
    </citation>
    <scope>NUCLEOTIDE SEQUENCE [LARGE SCALE GENOMIC DNA]</scope>
    <source>
        <strain evidence="2">PL17</strain>
    </source>
</reference>
<keyword evidence="2" id="KW-1185">Reference proteome</keyword>
<organism evidence="1 2">
    <name type="scientific">Frigoriglobus tundricola</name>
    <dbReference type="NCBI Taxonomy" id="2774151"/>
    <lineage>
        <taxon>Bacteria</taxon>
        <taxon>Pseudomonadati</taxon>
        <taxon>Planctomycetota</taxon>
        <taxon>Planctomycetia</taxon>
        <taxon>Gemmatales</taxon>
        <taxon>Gemmataceae</taxon>
        <taxon>Frigoriglobus</taxon>
    </lineage>
</organism>
<dbReference type="Proteomes" id="UP000503447">
    <property type="component" value="Chromosome"/>
</dbReference>